<dbReference type="Proteomes" id="UP000190105">
    <property type="component" value="Unassembled WGS sequence"/>
</dbReference>
<accession>A0A1T4YET4</accession>
<evidence type="ECO:0000256" key="2">
    <source>
        <dbReference type="SAM" id="Phobius"/>
    </source>
</evidence>
<evidence type="ECO:0000313" key="4">
    <source>
        <dbReference type="Proteomes" id="UP000190105"/>
    </source>
</evidence>
<keyword evidence="4" id="KW-1185">Reference proteome</keyword>
<keyword evidence="2" id="KW-1133">Transmembrane helix</keyword>
<evidence type="ECO:0000313" key="3">
    <source>
        <dbReference type="EMBL" id="SKA99745.1"/>
    </source>
</evidence>
<protein>
    <submittedName>
        <fullName evidence="3">Haemolysin XhlA</fullName>
    </submittedName>
</protein>
<gene>
    <name evidence="3" type="ORF">SAMN05443428_1382</name>
</gene>
<keyword evidence="2" id="KW-0812">Transmembrane</keyword>
<organism evidence="3 4">
    <name type="scientific">Caloramator quimbayensis</name>
    <dbReference type="NCBI Taxonomy" id="1147123"/>
    <lineage>
        <taxon>Bacteria</taxon>
        <taxon>Bacillati</taxon>
        <taxon>Bacillota</taxon>
        <taxon>Clostridia</taxon>
        <taxon>Eubacteriales</taxon>
        <taxon>Clostridiaceae</taxon>
        <taxon>Caloramator</taxon>
    </lineage>
</organism>
<proteinExistence type="predicted"/>
<dbReference type="OrthoDB" id="1707681at2"/>
<feature type="coiled-coil region" evidence="1">
    <location>
        <begin position="13"/>
        <end position="40"/>
    </location>
</feature>
<dbReference type="EMBL" id="FUYH01000038">
    <property type="protein sequence ID" value="SKA99745.1"/>
    <property type="molecule type" value="Genomic_DNA"/>
</dbReference>
<dbReference type="STRING" id="1147123.SAMN05443428_1382"/>
<evidence type="ECO:0000256" key="1">
    <source>
        <dbReference type="SAM" id="Coils"/>
    </source>
</evidence>
<sequence length="87" mass="10156">MSEYSEKLCNEKHKQLESRINTQEFRLNNHSERLDRIEQRGAAVDAKIENLCDQIKSLVAIMKWYIGLTVGALVSFFFYAIEKGLFK</sequence>
<dbReference type="RefSeq" id="WP_078697750.1">
    <property type="nucleotide sequence ID" value="NZ_FUYH01000038.1"/>
</dbReference>
<feature type="transmembrane region" description="Helical" evidence="2">
    <location>
        <begin position="64"/>
        <end position="81"/>
    </location>
</feature>
<name>A0A1T4YET4_9CLOT</name>
<keyword evidence="1" id="KW-0175">Coiled coil</keyword>
<keyword evidence="2" id="KW-0472">Membrane</keyword>
<dbReference type="Pfam" id="PF10779">
    <property type="entry name" value="XhlA"/>
    <property type="match status" value="1"/>
</dbReference>
<dbReference type="AlphaFoldDB" id="A0A1T4YET4"/>
<dbReference type="InterPro" id="IPR019715">
    <property type="entry name" value="Haemolysin_XhlA"/>
</dbReference>
<reference evidence="4" key="1">
    <citation type="submission" date="2017-02" db="EMBL/GenBank/DDBJ databases">
        <authorList>
            <person name="Varghese N."/>
            <person name="Submissions S."/>
        </authorList>
    </citation>
    <scope>NUCLEOTIDE SEQUENCE [LARGE SCALE GENOMIC DNA]</scope>
    <source>
        <strain evidence="4">USBA 833</strain>
    </source>
</reference>